<dbReference type="KEGG" id="sfiy:F0344_01290"/>
<evidence type="ECO:0000313" key="1">
    <source>
        <dbReference type="EMBL" id="QNE73432.1"/>
    </source>
</evidence>
<reference evidence="2" key="1">
    <citation type="submission" date="2019-10" db="EMBL/GenBank/DDBJ databases">
        <title>Antimicrobial potential of Antarctic Bacteria.</title>
        <authorList>
            <person name="Benaud N."/>
            <person name="Edwards R.J."/>
            <person name="Ferrari B.C."/>
        </authorList>
    </citation>
    <scope>NUCLEOTIDE SEQUENCE [LARGE SCALE GENOMIC DNA]</scope>
    <source>
        <strain evidence="2">NBSH44</strain>
    </source>
</reference>
<gene>
    <name evidence="1" type="ORF">F0344_01290</name>
</gene>
<dbReference type="AlphaFoldDB" id="A0A7G7BDL7"/>
<organism evidence="1 2">
    <name type="scientific">Streptomyces finlayi</name>
    <dbReference type="NCBI Taxonomy" id="67296"/>
    <lineage>
        <taxon>Bacteria</taxon>
        <taxon>Bacillati</taxon>
        <taxon>Actinomycetota</taxon>
        <taxon>Actinomycetes</taxon>
        <taxon>Kitasatosporales</taxon>
        <taxon>Streptomycetaceae</taxon>
        <taxon>Streptomyces</taxon>
    </lineage>
</organism>
<evidence type="ECO:0000313" key="2">
    <source>
        <dbReference type="Proteomes" id="UP000515307"/>
    </source>
</evidence>
<protein>
    <submittedName>
        <fullName evidence="1">Uncharacterized protein</fullName>
    </submittedName>
</protein>
<dbReference type="Proteomes" id="UP000515307">
    <property type="component" value="Chromosome"/>
</dbReference>
<name>A0A7G7BDL7_9ACTN</name>
<dbReference type="EMBL" id="CP045702">
    <property type="protein sequence ID" value="QNE73432.1"/>
    <property type="molecule type" value="Genomic_DNA"/>
</dbReference>
<proteinExistence type="predicted"/>
<accession>A0A7G7BDL7</accession>
<dbReference type="RefSeq" id="WP_185296999.1">
    <property type="nucleotide sequence ID" value="NZ_CP045702.1"/>
</dbReference>
<keyword evidence="2" id="KW-1185">Reference proteome</keyword>
<sequence>MDEADLTADAAQRLADAVERLCHRAGAGSPRSSTVLLPYSGEQGDAVRRTLKVLAPRMGVPALYGGDSRGPNIRWRDGARCLLLDSGEAGGRESALRLTSHTTDALEQRERVLFEQGVGDGDGQLPAYADLPVLWQLHRDAAAAPPPLPPCVAPDWERLEESLRTLMLAWATQLPSQAAGGSAGFDVVNHADGDRPLTFLYGPEDGLVVMVDDEDAAPDDVAHEQEMAARGWHDRAIPVARWWVSGFDADASGAAATARLAVAELRARGARRPSDLGVADITCTDVAGEEIGRLTLPGLGLSG</sequence>